<comment type="caution">
    <text evidence="1">The sequence shown here is derived from an EMBL/GenBank/DDBJ whole genome shotgun (WGS) entry which is preliminary data.</text>
</comment>
<gene>
    <name evidence="1" type="ORF">DHETER_LOCUS5042</name>
</gene>
<dbReference type="EMBL" id="CAJVPU010005369">
    <property type="protein sequence ID" value="CAG8546756.1"/>
    <property type="molecule type" value="Genomic_DNA"/>
</dbReference>
<protein>
    <submittedName>
        <fullName evidence="1">9514_t:CDS:1</fullName>
    </submittedName>
</protein>
<evidence type="ECO:0000313" key="2">
    <source>
        <dbReference type="Proteomes" id="UP000789702"/>
    </source>
</evidence>
<keyword evidence="2" id="KW-1185">Reference proteome</keyword>
<sequence>MIVEKNGKINKVEKCISDDKVPTKIDNTNKIPTNKKLKDECKIWMKKVDKLRNMVSKLNRFKMDKRGAFSYYQESVNLNHTCNFWMEKVDEFKKIIKNDISEIKKKDTYLNDYRKLRSPAELQDFDKPAHSNEMFNPGGKSNKF</sequence>
<reference evidence="1" key="1">
    <citation type="submission" date="2021-06" db="EMBL/GenBank/DDBJ databases">
        <authorList>
            <person name="Kallberg Y."/>
            <person name="Tangrot J."/>
            <person name="Rosling A."/>
        </authorList>
    </citation>
    <scope>NUCLEOTIDE SEQUENCE</scope>
    <source>
        <strain evidence="1">IL203A</strain>
    </source>
</reference>
<organism evidence="1 2">
    <name type="scientific">Dentiscutata heterogama</name>
    <dbReference type="NCBI Taxonomy" id="1316150"/>
    <lineage>
        <taxon>Eukaryota</taxon>
        <taxon>Fungi</taxon>
        <taxon>Fungi incertae sedis</taxon>
        <taxon>Mucoromycota</taxon>
        <taxon>Glomeromycotina</taxon>
        <taxon>Glomeromycetes</taxon>
        <taxon>Diversisporales</taxon>
        <taxon>Gigasporaceae</taxon>
        <taxon>Dentiscutata</taxon>
    </lineage>
</organism>
<proteinExistence type="predicted"/>
<feature type="non-terminal residue" evidence="1">
    <location>
        <position position="144"/>
    </location>
</feature>
<dbReference type="Proteomes" id="UP000789702">
    <property type="component" value="Unassembled WGS sequence"/>
</dbReference>
<evidence type="ECO:0000313" key="1">
    <source>
        <dbReference type="EMBL" id="CAG8546756.1"/>
    </source>
</evidence>
<name>A0ACA9LVJ7_9GLOM</name>
<accession>A0ACA9LVJ7</accession>